<evidence type="ECO:0000313" key="3">
    <source>
        <dbReference type="EMBL" id="GFS31444.1"/>
    </source>
</evidence>
<dbReference type="SUPFAM" id="SSF56672">
    <property type="entry name" value="DNA/RNA polymerases"/>
    <property type="match status" value="1"/>
</dbReference>
<proteinExistence type="predicted"/>
<gene>
    <name evidence="3" type="ORF">Acr_00g0017370</name>
</gene>
<accession>A0A7J0DBS0</accession>
<keyword evidence="4" id="KW-1185">Reference proteome</keyword>
<dbReference type="Proteomes" id="UP000585474">
    <property type="component" value="Unassembled WGS sequence"/>
</dbReference>
<evidence type="ECO:0000256" key="1">
    <source>
        <dbReference type="SAM" id="MobiDB-lite"/>
    </source>
</evidence>
<feature type="domain" description="Reverse transcriptase Ty1/copia-type" evidence="2">
    <location>
        <begin position="124"/>
        <end position="219"/>
    </location>
</feature>
<dbReference type="Pfam" id="PF07727">
    <property type="entry name" value="RVT_2"/>
    <property type="match status" value="1"/>
</dbReference>
<dbReference type="InterPro" id="IPR013103">
    <property type="entry name" value="RVT_2"/>
</dbReference>
<sequence length="318" mass="35392">MIGSTNEFRAKLNKCDILKQLACPYTPEQNGVAKHKNCHIISEILAAHDPIPPGLLPILEPPSSPPTPNGSLPLITDQDPSSRAQAPLPTSSLESVSSIWRMTWLIDIRLALLLRVLLRFRCHSDNTFFIRRQSQGQSIIISIYVDDIIITEDDASGIVQVNCGLKKAFDIKDLGPLCYFLGIEVAQSRYGISLSQQKYSLDLLQDTGMLGCRSTSTPMGTSKIIWLRSLLTELGFSVTDSSYLFCDNKTAIILSSDSFLHERTKHIEVDIHFIRKKVRLEVITLNFVPSSAQTADMFTKSIGPLLLKSSQLEGECWN</sequence>
<dbReference type="PANTHER" id="PTHR11439:SF482">
    <property type="entry name" value="GAG-PRE-INTEGRASE DOMAIN-CONTAINING PROTEIN"/>
    <property type="match status" value="1"/>
</dbReference>
<dbReference type="OrthoDB" id="1303689at2759"/>
<dbReference type="PANTHER" id="PTHR11439">
    <property type="entry name" value="GAG-POL-RELATED RETROTRANSPOSON"/>
    <property type="match status" value="1"/>
</dbReference>
<feature type="region of interest" description="Disordered" evidence="1">
    <location>
        <begin position="56"/>
        <end position="89"/>
    </location>
</feature>
<feature type="compositionally biased region" description="Polar residues" evidence="1">
    <location>
        <begin position="78"/>
        <end position="89"/>
    </location>
</feature>
<feature type="compositionally biased region" description="Pro residues" evidence="1">
    <location>
        <begin position="56"/>
        <end position="68"/>
    </location>
</feature>
<protein>
    <recommendedName>
        <fullName evidence="2">Reverse transcriptase Ty1/copia-type domain-containing protein</fullName>
    </recommendedName>
</protein>
<comment type="caution">
    <text evidence="3">The sequence shown here is derived from an EMBL/GenBank/DDBJ whole genome shotgun (WGS) entry which is preliminary data.</text>
</comment>
<evidence type="ECO:0000313" key="4">
    <source>
        <dbReference type="Proteomes" id="UP000585474"/>
    </source>
</evidence>
<reference evidence="4" key="1">
    <citation type="submission" date="2019-07" db="EMBL/GenBank/DDBJ databases">
        <title>De Novo Assembly of kiwifruit Actinidia rufa.</title>
        <authorList>
            <person name="Sugita-Konishi S."/>
            <person name="Sato K."/>
            <person name="Mori E."/>
            <person name="Abe Y."/>
            <person name="Kisaki G."/>
            <person name="Hamano K."/>
            <person name="Suezawa K."/>
            <person name="Otani M."/>
            <person name="Fukuda T."/>
            <person name="Manabe T."/>
            <person name="Gomi K."/>
            <person name="Tabuchi M."/>
            <person name="Akimitsu K."/>
            <person name="Kataoka I."/>
        </authorList>
    </citation>
    <scope>NUCLEOTIDE SEQUENCE [LARGE SCALE GENOMIC DNA]</scope>
    <source>
        <strain evidence="4">cv. Fuchu</strain>
    </source>
</reference>
<dbReference type="AlphaFoldDB" id="A0A7J0DBS0"/>
<dbReference type="CDD" id="cd09272">
    <property type="entry name" value="RNase_HI_RT_Ty1"/>
    <property type="match status" value="1"/>
</dbReference>
<name>A0A7J0DBS0_9ERIC</name>
<organism evidence="3 4">
    <name type="scientific">Actinidia rufa</name>
    <dbReference type="NCBI Taxonomy" id="165716"/>
    <lineage>
        <taxon>Eukaryota</taxon>
        <taxon>Viridiplantae</taxon>
        <taxon>Streptophyta</taxon>
        <taxon>Embryophyta</taxon>
        <taxon>Tracheophyta</taxon>
        <taxon>Spermatophyta</taxon>
        <taxon>Magnoliopsida</taxon>
        <taxon>eudicotyledons</taxon>
        <taxon>Gunneridae</taxon>
        <taxon>Pentapetalae</taxon>
        <taxon>asterids</taxon>
        <taxon>Ericales</taxon>
        <taxon>Actinidiaceae</taxon>
        <taxon>Actinidia</taxon>
    </lineage>
</organism>
<evidence type="ECO:0000259" key="2">
    <source>
        <dbReference type="Pfam" id="PF07727"/>
    </source>
</evidence>
<dbReference type="EMBL" id="BJWL01000145">
    <property type="protein sequence ID" value="GFS31444.1"/>
    <property type="molecule type" value="Genomic_DNA"/>
</dbReference>
<dbReference type="InterPro" id="IPR043502">
    <property type="entry name" value="DNA/RNA_pol_sf"/>
</dbReference>